<evidence type="ECO:0008006" key="3">
    <source>
        <dbReference type="Google" id="ProtNLM"/>
    </source>
</evidence>
<dbReference type="PANTHER" id="PTHR48436">
    <property type="entry name" value="2, PUTATIVE-RELATED"/>
    <property type="match status" value="1"/>
</dbReference>
<proteinExistence type="predicted"/>
<name>A0AA88U121_9ASTE</name>
<dbReference type="PANTHER" id="PTHR48436:SF1">
    <property type="entry name" value="2, PUTATIVE-RELATED"/>
    <property type="match status" value="1"/>
</dbReference>
<gene>
    <name evidence="1" type="ORF">RJ640_015783</name>
</gene>
<keyword evidence="2" id="KW-1185">Reference proteome</keyword>
<protein>
    <recommendedName>
        <fullName evidence="3">Late embryogenesis abundant protein LEA-2 subgroup domain-containing protein</fullName>
    </recommendedName>
</protein>
<dbReference type="Proteomes" id="UP001187471">
    <property type="component" value="Unassembled WGS sequence"/>
</dbReference>
<dbReference type="EMBL" id="JAVXUO010003033">
    <property type="protein sequence ID" value="KAK2967334.1"/>
    <property type="molecule type" value="Genomic_DNA"/>
</dbReference>
<reference evidence="1" key="1">
    <citation type="submission" date="2022-12" db="EMBL/GenBank/DDBJ databases">
        <title>Draft genome assemblies for two species of Escallonia (Escalloniales).</title>
        <authorList>
            <person name="Chanderbali A."/>
            <person name="Dervinis C."/>
            <person name="Anghel I."/>
            <person name="Soltis D."/>
            <person name="Soltis P."/>
            <person name="Zapata F."/>
        </authorList>
    </citation>
    <scope>NUCLEOTIDE SEQUENCE</scope>
    <source>
        <strain evidence="1">UCBG92.1500</strain>
        <tissue evidence="1">Leaf</tissue>
    </source>
</reference>
<evidence type="ECO:0000313" key="1">
    <source>
        <dbReference type="EMBL" id="KAK2967334.1"/>
    </source>
</evidence>
<sequence>MANYKMDSEEEALFRSYPYALYFVRSPSTVSHSNSADLRGQSPIRSENFMVINNPTARTSQEEATRLALSRYSSSRGSNNSFLHEKKIAYDLHSRGHHEADETDNGEKCHVGVDVGVEDYGDNEEEEEEGDYFGRKGGWWKYFTFRHSSSFAWICLQISWRLMVSLGVALLVFYIATKPPSPKITIKIGRIHQFRLGEGVDDSGVATKVLTCNCSMDLVIDNNSQIFGLHIDPPVLAMSFGKLPLAISHGTKLYAESDSSRLFKLYVGTTNTPIYGAGRSMQDMLDSGKGLPLVIRMSLRSSFHVVPNLIEPKFHHQAECLLVLDSAYDKRQRTQAYSSKCTPIL</sequence>
<dbReference type="InterPro" id="IPR055276">
    <property type="entry name" value="NHL41-like"/>
</dbReference>
<comment type="caution">
    <text evidence="1">The sequence shown here is derived from an EMBL/GenBank/DDBJ whole genome shotgun (WGS) entry which is preliminary data.</text>
</comment>
<dbReference type="AlphaFoldDB" id="A0AA88U121"/>
<accession>A0AA88U121</accession>
<organism evidence="1 2">
    <name type="scientific">Escallonia rubra</name>
    <dbReference type="NCBI Taxonomy" id="112253"/>
    <lineage>
        <taxon>Eukaryota</taxon>
        <taxon>Viridiplantae</taxon>
        <taxon>Streptophyta</taxon>
        <taxon>Embryophyta</taxon>
        <taxon>Tracheophyta</taxon>
        <taxon>Spermatophyta</taxon>
        <taxon>Magnoliopsida</taxon>
        <taxon>eudicotyledons</taxon>
        <taxon>Gunneridae</taxon>
        <taxon>Pentapetalae</taxon>
        <taxon>asterids</taxon>
        <taxon>campanulids</taxon>
        <taxon>Escalloniales</taxon>
        <taxon>Escalloniaceae</taxon>
        <taxon>Escallonia</taxon>
    </lineage>
</organism>
<evidence type="ECO:0000313" key="2">
    <source>
        <dbReference type="Proteomes" id="UP001187471"/>
    </source>
</evidence>